<dbReference type="AlphaFoldDB" id="A0A7Y0EEU6"/>
<dbReference type="Proteomes" id="UP000537131">
    <property type="component" value="Unassembled WGS sequence"/>
</dbReference>
<dbReference type="GO" id="GO:0009245">
    <property type="term" value="P:lipid A biosynthetic process"/>
    <property type="evidence" value="ECO:0007669"/>
    <property type="project" value="TreeGrafter"/>
</dbReference>
<dbReference type="EMBL" id="JABBNI010000010">
    <property type="protein sequence ID" value="NMM62098.1"/>
    <property type="molecule type" value="Genomic_DNA"/>
</dbReference>
<name>A0A7Y0EEU6_9CLOT</name>
<reference evidence="6 7" key="1">
    <citation type="submission" date="2020-06" db="EMBL/GenBank/DDBJ databases">
        <title>Complete Genome Sequence of Clostridium muelleri sp. nov. P21T, an Acid-Alcohol Producing Acetogen Isolated from Old Hay.</title>
        <authorList>
            <person name="Duncan K.E."/>
            <person name="Tanner R.S."/>
        </authorList>
    </citation>
    <scope>NUCLEOTIDE SEQUENCE [LARGE SCALE GENOMIC DNA]</scope>
    <source>
        <strain evidence="6 7">P21</strain>
    </source>
</reference>
<dbReference type="InterPro" id="IPR009081">
    <property type="entry name" value="PP-bd_ACP"/>
</dbReference>
<dbReference type="InterPro" id="IPR036736">
    <property type="entry name" value="ACP-like_sf"/>
</dbReference>
<organism evidence="6 7">
    <name type="scientific">Clostridium muellerianum</name>
    <dbReference type="NCBI Taxonomy" id="2716538"/>
    <lineage>
        <taxon>Bacteria</taxon>
        <taxon>Bacillati</taxon>
        <taxon>Bacillota</taxon>
        <taxon>Clostridia</taxon>
        <taxon>Eubacteriales</taxon>
        <taxon>Clostridiaceae</taxon>
        <taxon>Clostridium</taxon>
    </lineage>
</organism>
<evidence type="ECO:0000256" key="3">
    <source>
        <dbReference type="ARBA" id="ARBA00022553"/>
    </source>
</evidence>
<dbReference type="RefSeq" id="WP_169296704.1">
    <property type="nucleotide sequence ID" value="NZ_JABBNI010000010.1"/>
</dbReference>
<comment type="PTM">
    <text evidence="4">4'-phosphopantetheine is transferred from CoA to a specific serine of apo-ACP by AcpS. This modification is essential for activity because fatty acids are bound in thioester linkage to the sulfhydryl of the prosthetic group.</text>
</comment>
<dbReference type="GO" id="GO:0000036">
    <property type="term" value="F:acyl carrier activity"/>
    <property type="evidence" value="ECO:0007669"/>
    <property type="project" value="UniProtKB-UniRule"/>
</dbReference>
<keyword evidence="2 4" id="KW-0963">Cytoplasm</keyword>
<dbReference type="GO" id="GO:0005829">
    <property type="term" value="C:cytosol"/>
    <property type="evidence" value="ECO:0007669"/>
    <property type="project" value="TreeGrafter"/>
</dbReference>
<evidence type="ECO:0000256" key="4">
    <source>
        <dbReference type="HAMAP-Rule" id="MF_01217"/>
    </source>
</evidence>
<dbReference type="GO" id="GO:0016020">
    <property type="term" value="C:membrane"/>
    <property type="evidence" value="ECO:0007669"/>
    <property type="project" value="GOC"/>
</dbReference>
<evidence type="ECO:0000256" key="1">
    <source>
        <dbReference type="ARBA" id="ARBA00022450"/>
    </source>
</evidence>
<gene>
    <name evidence="4" type="primary">acpP</name>
    <name evidence="6" type="ORF">HBE96_05235</name>
</gene>
<keyword evidence="3 4" id="KW-0597">Phosphoprotein</keyword>
<keyword evidence="1 4" id="KW-0596">Phosphopantetheine</keyword>
<keyword evidence="4" id="KW-0444">Lipid biosynthesis</keyword>
<feature type="domain" description="Carrier" evidence="5">
    <location>
        <begin position="1"/>
        <end position="75"/>
    </location>
</feature>
<dbReference type="PANTHER" id="PTHR20863">
    <property type="entry name" value="ACYL CARRIER PROTEIN"/>
    <property type="match status" value="1"/>
</dbReference>
<comment type="caution">
    <text evidence="6">The sequence shown here is derived from an EMBL/GenBank/DDBJ whole genome shotgun (WGS) entry which is preliminary data.</text>
</comment>
<sequence length="75" mass="8731">MVFEKIKKIIEEQLGIEQNKIMMNTSFKELEMDSLEFFQIIIEIEEQFGLQIEDAEAITTVAEAVKFVEENVDCV</sequence>
<proteinExistence type="inferred from homology"/>
<accession>A0A7Y0EEU6</accession>
<evidence type="ECO:0000256" key="2">
    <source>
        <dbReference type="ARBA" id="ARBA00022490"/>
    </source>
</evidence>
<dbReference type="Pfam" id="PF00550">
    <property type="entry name" value="PP-binding"/>
    <property type="match status" value="1"/>
</dbReference>
<keyword evidence="7" id="KW-1185">Reference proteome</keyword>
<comment type="similarity">
    <text evidence="4">Belongs to the acyl carrier protein (ACP) family.</text>
</comment>
<keyword evidence="4" id="KW-0443">Lipid metabolism</keyword>
<keyword evidence="4" id="KW-0276">Fatty acid metabolism</keyword>
<dbReference type="HAMAP" id="MF_01217">
    <property type="entry name" value="Acyl_carrier"/>
    <property type="match status" value="1"/>
</dbReference>
<dbReference type="Gene3D" id="1.10.1200.10">
    <property type="entry name" value="ACP-like"/>
    <property type="match status" value="1"/>
</dbReference>
<evidence type="ECO:0000259" key="5">
    <source>
        <dbReference type="PROSITE" id="PS50075"/>
    </source>
</evidence>
<comment type="pathway">
    <text evidence="4">Lipid metabolism; fatty acid biosynthesis.</text>
</comment>
<dbReference type="GO" id="GO:0000035">
    <property type="term" value="F:acyl binding"/>
    <property type="evidence" value="ECO:0007669"/>
    <property type="project" value="TreeGrafter"/>
</dbReference>
<dbReference type="SUPFAM" id="SSF47336">
    <property type="entry name" value="ACP-like"/>
    <property type="match status" value="1"/>
</dbReference>
<evidence type="ECO:0000313" key="7">
    <source>
        <dbReference type="Proteomes" id="UP000537131"/>
    </source>
</evidence>
<feature type="modified residue" description="O-(pantetheine 4'-phosphoryl)serine" evidence="4">
    <location>
        <position position="34"/>
    </location>
</feature>
<protein>
    <recommendedName>
        <fullName evidence="4">Acyl carrier protein</fullName>
        <shortName evidence="4">ACP</shortName>
    </recommendedName>
</protein>
<comment type="subcellular location">
    <subcellularLocation>
        <location evidence="4">Cytoplasm</location>
    </subcellularLocation>
</comment>
<evidence type="ECO:0000313" key="6">
    <source>
        <dbReference type="EMBL" id="NMM62098.1"/>
    </source>
</evidence>
<dbReference type="PROSITE" id="PS50075">
    <property type="entry name" value="CARRIER"/>
    <property type="match status" value="1"/>
</dbReference>
<dbReference type="PANTHER" id="PTHR20863:SF62">
    <property type="entry name" value="ACYL CARRIER PROTEIN"/>
    <property type="match status" value="1"/>
</dbReference>
<comment type="function">
    <text evidence="4">Carrier of the growing fatty acid chain in fatty acid biosynthesis.</text>
</comment>
<dbReference type="InterPro" id="IPR003231">
    <property type="entry name" value="ACP"/>
</dbReference>
<dbReference type="NCBIfam" id="NF002150">
    <property type="entry name" value="PRK00982.1-4"/>
    <property type="match status" value="1"/>
</dbReference>
<keyword evidence="4" id="KW-0275">Fatty acid biosynthesis</keyword>
<dbReference type="UniPathway" id="UPA00094"/>